<protein>
    <submittedName>
        <fullName evidence="1">Uncharacterized protein</fullName>
    </submittedName>
</protein>
<evidence type="ECO:0000313" key="1">
    <source>
        <dbReference type="EMBL" id="PDZ94175.1"/>
    </source>
</evidence>
<organism evidence="1 2">
    <name type="scientific">Bacillus cereus</name>
    <dbReference type="NCBI Taxonomy" id="1396"/>
    <lineage>
        <taxon>Bacteria</taxon>
        <taxon>Bacillati</taxon>
        <taxon>Bacillota</taxon>
        <taxon>Bacilli</taxon>
        <taxon>Bacillales</taxon>
        <taxon>Bacillaceae</taxon>
        <taxon>Bacillus</taxon>
        <taxon>Bacillus cereus group</taxon>
    </lineage>
</organism>
<dbReference type="RefSeq" id="WP_098007230.1">
    <property type="nucleotide sequence ID" value="NZ_NVMX01000243.1"/>
</dbReference>
<accession>A0A9X6XUV6</accession>
<dbReference type="AlphaFoldDB" id="A0A9X6XUV6"/>
<dbReference type="EMBL" id="NVMX01000243">
    <property type="protein sequence ID" value="PDZ94175.1"/>
    <property type="molecule type" value="Genomic_DNA"/>
</dbReference>
<comment type="caution">
    <text evidence="1">The sequence shown here is derived from an EMBL/GenBank/DDBJ whole genome shotgun (WGS) entry which is preliminary data.</text>
</comment>
<name>A0A9X6XUV6_BACCE</name>
<proteinExistence type="predicted"/>
<gene>
    <name evidence="1" type="ORF">CON36_35170</name>
</gene>
<evidence type="ECO:0000313" key="2">
    <source>
        <dbReference type="Proteomes" id="UP000219922"/>
    </source>
</evidence>
<reference evidence="1 2" key="1">
    <citation type="submission" date="2017-09" db="EMBL/GenBank/DDBJ databases">
        <title>Large-scale bioinformatics analysis of Bacillus genomes uncovers conserved roles of natural products in bacterial physiology.</title>
        <authorList>
            <consortium name="Agbiome Team Llc"/>
            <person name="Bleich R.M."/>
            <person name="Grubbs K.J."/>
            <person name="Santa Maria K.C."/>
            <person name="Allen S.E."/>
            <person name="Farag S."/>
            <person name="Shank E.A."/>
            <person name="Bowers A."/>
        </authorList>
    </citation>
    <scope>NUCLEOTIDE SEQUENCE [LARGE SCALE GENOMIC DNA]</scope>
    <source>
        <strain evidence="1 2">AFS092789</strain>
    </source>
</reference>
<dbReference type="Proteomes" id="UP000219922">
    <property type="component" value="Unassembled WGS sequence"/>
</dbReference>
<sequence>MKQDTIKRELTKRQITKVIIDGIDATIYYVDGVKIRVLERTIDSINISKTESHIDVIETEIPITINKKRIDFQFGNIEVNLKDIQYK</sequence>